<dbReference type="Pfam" id="PF07690">
    <property type="entry name" value="MFS_1"/>
    <property type="match status" value="1"/>
</dbReference>
<accession>A0ABR1FB55</accession>
<comment type="subcellular location">
    <subcellularLocation>
        <location evidence="1">Membrane</location>
        <topology evidence="1">Multi-pass membrane protein</topology>
    </subcellularLocation>
</comment>
<comment type="caution">
    <text evidence="8">The sequence shown here is derived from an EMBL/GenBank/DDBJ whole genome shotgun (WGS) entry which is preliminary data.</text>
</comment>
<organism evidence="8 9">
    <name type="scientific">Myxozyma melibiosi</name>
    <dbReference type="NCBI Taxonomy" id="54550"/>
    <lineage>
        <taxon>Eukaryota</taxon>
        <taxon>Fungi</taxon>
        <taxon>Dikarya</taxon>
        <taxon>Ascomycota</taxon>
        <taxon>Saccharomycotina</taxon>
        <taxon>Lipomycetes</taxon>
        <taxon>Lipomycetales</taxon>
        <taxon>Lipomycetaceae</taxon>
        <taxon>Myxozyma</taxon>
    </lineage>
</organism>
<feature type="transmembrane region" description="Helical" evidence="6">
    <location>
        <begin position="438"/>
        <end position="458"/>
    </location>
</feature>
<feature type="transmembrane region" description="Helical" evidence="6">
    <location>
        <begin position="207"/>
        <end position="230"/>
    </location>
</feature>
<keyword evidence="5 6" id="KW-0472">Membrane</keyword>
<feature type="transmembrane region" description="Helical" evidence="6">
    <location>
        <begin position="405"/>
        <end position="426"/>
    </location>
</feature>
<evidence type="ECO:0000313" key="9">
    <source>
        <dbReference type="Proteomes" id="UP001498771"/>
    </source>
</evidence>
<dbReference type="SUPFAM" id="SSF103473">
    <property type="entry name" value="MFS general substrate transporter"/>
    <property type="match status" value="1"/>
</dbReference>
<feature type="transmembrane region" description="Helical" evidence="6">
    <location>
        <begin position="346"/>
        <end position="367"/>
    </location>
</feature>
<sequence>MATIGEFKPTHTAPGNQLIEDVDSINEKFEEPSNKNLGTTLKDSGDYDPKLQRSLLLKLDLIDRSDIGNAKVAGMTEKLSISSEQYANITSWFQIGYIVFQPVGTLFIRKLRPPFQFSAAMLVWGIITVCIAYAKNYSQVSGLRFLVGCSEAMIQGAFFYLSFWYTYDEMSLRTGIFYSVSALASSFNGLIAYGIEKGLSYSGGHYAWQWIFIIEGILPVGFSFFVAFMLPDIPTRPTFFSKRLFKKEELEYAIKRGRATHNADDAKIRVKQIFITLLRPHFWLLTICYSVTHFSTSSVQNFLPSLIKTLGYTSARAQLFSCICYACAFVTLIIVGYLADRLQQRASLLMICYVVTLVGYILLLAVNNDKVKFAGACLVTAGIYPTVILVIIWTQVVLIGFTRRATALALINSIAQAIGIGGNQAFRNEDNDYRTGKAACVGILCLGVLATALNVMYLKWRNRQKDAQCDSDAANEARLQSWDDLGDDHPDFRYAF</sequence>
<dbReference type="PANTHER" id="PTHR43791">
    <property type="entry name" value="PERMEASE-RELATED"/>
    <property type="match status" value="1"/>
</dbReference>
<evidence type="ECO:0000256" key="1">
    <source>
        <dbReference type="ARBA" id="ARBA00004141"/>
    </source>
</evidence>
<keyword evidence="3 6" id="KW-0812">Transmembrane</keyword>
<evidence type="ECO:0000256" key="3">
    <source>
        <dbReference type="ARBA" id="ARBA00022692"/>
    </source>
</evidence>
<gene>
    <name evidence="8" type="ORF">BZA70DRAFT_286466</name>
</gene>
<evidence type="ECO:0000256" key="4">
    <source>
        <dbReference type="ARBA" id="ARBA00022989"/>
    </source>
</evidence>
<feature type="transmembrane region" description="Helical" evidence="6">
    <location>
        <begin position="115"/>
        <end position="134"/>
    </location>
</feature>
<feature type="transmembrane region" description="Helical" evidence="6">
    <location>
        <begin position="315"/>
        <end position="339"/>
    </location>
</feature>
<protein>
    <submittedName>
        <fullName evidence="8">Major facilitator superfamily domain-containing protein</fullName>
    </submittedName>
</protein>
<keyword evidence="9" id="KW-1185">Reference proteome</keyword>
<keyword evidence="4 6" id="KW-1133">Transmembrane helix</keyword>
<dbReference type="PANTHER" id="PTHR43791:SF36">
    <property type="entry name" value="TRANSPORTER, PUTATIVE (AFU_ORTHOLOGUE AFUA_6G08340)-RELATED"/>
    <property type="match status" value="1"/>
</dbReference>
<proteinExistence type="predicted"/>
<dbReference type="EMBL" id="JBBJBU010000001">
    <property type="protein sequence ID" value="KAK7207086.1"/>
    <property type="molecule type" value="Genomic_DNA"/>
</dbReference>
<dbReference type="InterPro" id="IPR011701">
    <property type="entry name" value="MFS"/>
</dbReference>
<keyword evidence="2" id="KW-0813">Transport</keyword>
<dbReference type="PROSITE" id="PS50850">
    <property type="entry name" value="MFS"/>
    <property type="match status" value="1"/>
</dbReference>
<evidence type="ECO:0000256" key="2">
    <source>
        <dbReference type="ARBA" id="ARBA00022448"/>
    </source>
</evidence>
<evidence type="ECO:0000313" key="8">
    <source>
        <dbReference type="EMBL" id="KAK7207086.1"/>
    </source>
</evidence>
<dbReference type="Proteomes" id="UP001498771">
    <property type="component" value="Unassembled WGS sequence"/>
</dbReference>
<evidence type="ECO:0000256" key="6">
    <source>
        <dbReference type="SAM" id="Phobius"/>
    </source>
</evidence>
<feature type="transmembrane region" description="Helical" evidence="6">
    <location>
        <begin position="140"/>
        <end position="163"/>
    </location>
</feature>
<dbReference type="GeneID" id="90039380"/>
<feature type="domain" description="Major facilitator superfamily (MFS) profile" evidence="7">
    <location>
        <begin position="49"/>
        <end position="496"/>
    </location>
</feature>
<evidence type="ECO:0000259" key="7">
    <source>
        <dbReference type="PROSITE" id="PS50850"/>
    </source>
</evidence>
<feature type="transmembrane region" description="Helical" evidence="6">
    <location>
        <begin position="373"/>
        <end position="393"/>
    </location>
</feature>
<feature type="transmembrane region" description="Helical" evidence="6">
    <location>
        <begin position="277"/>
        <end position="295"/>
    </location>
</feature>
<dbReference type="InterPro" id="IPR020846">
    <property type="entry name" value="MFS_dom"/>
</dbReference>
<evidence type="ECO:0000256" key="5">
    <source>
        <dbReference type="ARBA" id="ARBA00023136"/>
    </source>
</evidence>
<dbReference type="Gene3D" id="1.20.1250.20">
    <property type="entry name" value="MFS general substrate transporter like domains"/>
    <property type="match status" value="2"/>
</dbReference>
<reference evidence="8 9" key="1">
    <citation type="submission" date="2024-03" db="EMBL/GenBank/DDBJ databases">
        <title>Genome-scale model development and genomic sequencing of the oleaginous clade Lipomyces.</title>
        <authorList>
            <consortium name="Lawrence Berkeley National Laboratory"/>
            <person name="Czajka J.J."/>
            <person name="Han Y."/>
            <person name="Kim J."/>
            <person name="Mondo S.J."/>
            <person name="Hofstad B.A."/>
            <person name="Robles A."/>
            <person name="Haridas S."/>
            <person name="Riley R."/>
            <person name="LaButti K."/>
            <person name="Pangilinan J."/>
            <person name="Andreopoulos W."/>
            <person name="Lipzen A."/>
            <person name="Yan J."/>
            <person name="Wang M."/>
            <person name="Ng V."/>
            <person name="Grigoriev I.V."/>
            <person name="Spatafora J.W."/>
            <person name="Magnuson J.K."/>
            <person name="Baker S.E."/>
            <person name="Pomraning K.R."/>
        </authorList>
    </citation>
    <scope>NUCLEOTIDE SEQUENCE [LARGE SCALE GENOMIC DNA]</scope>
    <source>
        <strain evidence="8 9">Phaff 52-87</strain>
    </source>
</reference>
<name>A0ABR1FB55_9ASCO</name>
<dbReference type="RefSeq" id="XP_064770119.1">
    <property type="nucleotide sequence ID" value="XM_064913868.1"/>
</dbReference>
<dbReference type="InterPro" id="IPR036259">
    <property type="entry name" value="MFS_trans_sf"/>
</dbReference>